<dbReference type="RefSeq" id="WP_379683859.1">
    <property type="nucleotide sequence ID" value="NZ_JBHLYW010000001.1"/>
</dbReference>
<reference evidence="1 2" key="1">
    <citation type="submission" date="2024-09" db="EMBL/GenBank/DDBJ databases">
        <authorList>
            <person name="Sun Q."/>
            <person name="Mori K."/>
        </authorList>
    </citation>
    <scope>NUCLEOTIDE SEQUENCE [LARGE SCALE GENOMIC DNA]</scope>
    <source>
        <strain evidence="1 2">CGMCC 1.12926</strain>
    </source>
</reference>
<dbReference type="EMBL" id="JBHLYW010000001">
    <property type="protein sequence ID" value="MFC0075479.1"/>
    <property type="molecule type" value="Genomic_DNA"/>
</dbReference>
<dbReference type="SMART" id="SM01260">
    <property type="entry name" value="LANC_like"/>
    <property type="match status" value="1"/>
</dbReference>
<keyword evidence="2" id="KW-1185">Reference proteome</keyword>
<dbReference type="PRINTS" id="PR01950">
    <property type="entry name" value="LANCSUPER"/>
</dbReference>
<evidence type="ECO:0000313" key="1">
    <source>
        <dbReference type="EMBL" id="MFC0075479.1"/>
    </source>
</evidence>
<protein>
    <submittedName>
        <fullName evidence="1">Lanthionine synthetase LanC family protein</fullName>
    </submittedName>
</protein>
<accession>A0ABV6BN60</accession>
<dbReference type="Pfam" id="PF05147">
    <property type="entry name" value="LANC_like"/>
    <property type="match status" value="1"/>
</dbReference>
<dbReference type="PRINTS" id="PR01955">
    <property type="entry name" value="LANCFRANKIA"/>
</dbReference>
<dbReference type="InterPro" id="IPR007822">
    <property type="entry name" value="LANC-like"/>
</dbReference>
<organism evidence="1 2">
    <name type="scientific">Flavobacterium procerum</name>
    <dbReference type="NCBI Taxonomy" id="1455569"/>
    <lineage>
        <taxon>Bacteria</taxon>
        <taxon>Pseudomonadati</taxon>
        <taxon>Bacteroidota</taxon>
        <taxon>Flavobacteriia</taxon>
        <taxon>Flavobacteriales</taxon>
        <taxon>Flavobacteriaceae</taxon>
        <taxon>Flavobacterium</taxon>
    </lineage>
</organism>
<dbReference type="SUPFAM" id="SSF158745">
    <property type="entry name" value="LanC-like"/>
    <property type="match status" value="1"/>
</dbReference>
<dbReference type="Gene3D" id="1.50.10.20">
    <property type="match status" value="1"/>
</dbReference>
<comment type="caution">
    <text evidence="1">The sequence shown here is derived from an EMBL/GenBank/DDBJ whole genome shotgun (WGS) entry which is preliminary data.</text>
</comment>
<evidence type="ECO:0000313" key="2">
    <source>
        <dbReference type="Proteomes" id="UP001589734"/>
    </source>
</evidence>
<gene>
    <name evidence="1" type="ORF">ACFFLS_00380</name>
</gene>
<dbReference type="Proteomes" id="UP001589734">
    <property type="component" value="Unassembled WGS sequence"/>
</dbReference>
<proteinExistence type="predicted"/>
<sequence>MRLIEEKIHLINEKITSDFKTISDVGALNGLGGLALFTFHYSKAFNVEDKTGRLILENCIEKINDGYDNPTYCNGIIGLGWVLNYLIKEKLINESNNEILPDIDKYAYYCLQESIKENNFDFLHGAIGYANYLIERLENSTDSNREVIEQLLFLLIEYFETLFNNIQLFSRDPKVIVKMSFENKVVFGLAHGISSIIFILNKISKIPSFNKKSILLAIQYTDHLLKYYSPEKKGISLFPNYEDVEGVVKYCSALSWCSGDLGIGFNLLNTSVRYNHNDNYKKLGIQILKHAAERQTLEDTLLQSTGICHGYFGAYKIFSNTYKITNDSDFDTASKYWLNKGLENLEISTKLDLSILYGLSGIGLTLLEVFKSQQLNWDKSLFLH</sequence>
<name>A0ABV6BN60_9FLAO</name>